<dbReference type="AlphaFoldDB" id="A0A3S3NJG5"/>
<reference evidence="2 3" key="1">
    <citation type="journal article" date="2019" name="Nat. Plants">
        <title>Stout camphor tree genome fills gaps in understanding of flowering plant genome evolution.</title>
        <authorList>
            <person name="Chaw S.M."/>
            <person name="Liu Y.C."/>
            <person name="Wu Y.W."/>
            <person name="Wang H.Y."/>
            <person name="Lin C.I."/>
            <person name="Wu C.S."/>
            <person name="Ke H.M."/>
            <person name="Chang L.Y."/>
            <person name="Hsu C.Y."/>
            <person name="Yang H.T."/>
            <person name="Sudianto E."/>
            <person name="Hsu M.H."/>
            <person name="Wu K.P."/>
            <person name="Wang L.N."/>
            <person name="Leebens-Mack J.H."/>
            <person name="Tsai I.J."/>
        </authorList>
    </citation>
    <scope>NUCLEOTIDE SEQUENCE [LARGE SCALE GENOMIC DNA]</scope>
    <source>
        <strain evidence="3">cv. Chaw 1501</strain>
        <tissue evidence="2">Young leaves</tissue>
    </source>
</reference>
<name>A0A3S3NJG5_9MAGN</name>
<dbReference type="EMBL" id="QPKB01000003">
    <property type="protein sequence ID" value="RWR80877.1"/>
    <property type="molecule type" value="Genomic_DNA"/>
</dbReference>
<protein>
    <submittedName>
        <fullName evidence="2">Uncharacterized protein</fullName>
    </submittedName>
</protein>
<feature type="compositionally biased region" description="Basic and acidic residues" evidence="1">
    <location>
        <begin position="108"/>
        <end position="130"/>
    </location>
</feature>
<feature type="compositionally biased region" description="Basic and acidic residues" evidence="1">
    <location>
        <begin position="46"/>
        <end position="67"/>
    </location>
</feature>
<feature type="compositionally biased region" description="Polar residues" evidence="1">
    <location>
        <begin position="147"/>
        <end position="158"/>
    </location>
</feature>
<gene>
    <name evidence="2" type="ORF">CKAN_00953700</name>
</gene>
<evidence type="ECO:0000313" key="3">
    <source>
        <dbReference type="Proteomes" id="UP000283530"/>
    </source>
</evidence>
<accession>A0A3S3NJG5</accession>
<organism evidence="2 3">
    <name type="scientific">Cinnamomum micranthum f. kanehirae</name>
    <dbReference type="NCBI Taxonomy" id="337451"/>
    <lineage>
        <taxon>Eukaryota</taxon>
        <taxon>Viridiplantae</taxon>
        <taxon>Streptophyta</taxon>
        <taxon>Embryophyta</taxon>
        <taxon>Tracheophyta</taxon>
        <taxon>Spermatophyta</taxon>
        <taxon>Magnoliopsida</taxon>
        <taxon>Magnoliidae</taxon>
        <taxon>Laurales</taxon>
        <taxon>Lauraceae</taxon>
        <taxon>Cinnamomum</taxon>
    </lineage>
</organism>
<evidence type="ECO:0000256" key="1">
    <source>
        <dbReference type="SAM" id="MobiDB-lite"/>
    </source>
</evidence>
<keyword evidence="3" id="KW-1185">Reference proteome</keyword>
<comment type="caution">
    <text evidence="2">The sequence shown here is derived from an EMBL/GenBank/DDBJ whole genome shotgun (WGS) entry which is preliminary data.</text>
</comment>
<feature type="region of interest" description="Disordered" evidence="1">
    <location>
        <begin position="1"/>
        <end position="193"/>
    </location>
</feature>
<dbReference type="Proteomes" id="UP000283530">
    <property type="component" value="Unassembled WGS sequence"/>
</dbReference>
<sequence>MGGCASKPKDSHVEPLDENPTSPKQIPKKVDGDLSVENKINSVEKQNVENEHEEEKQKVENERKEEPLPVSSPMPDAATPAEDSTAKEQSTVIDIVSDITGSNSDAPQDLKKDSDDPHKVSEIIHDEEKTGVVNETADQPKKDIDQAQDSQTTESVTKGTEIEPEMQKPGVQGEGPSPNSEALKDYPTSSTSA</sequence>
<proteinExistence type="predicted"/>
<evidence type="ECO:0000313" key="2">
    <source>
        <dbReference type="EMBL" id="RWR80877.1"/>
    </source>
</evidence>
<dbReference type="OrthoDB" id="10319429at2759"/>